<dbReference type="EMBL" id="BMCS01000002">
    <property type="protein sequence ID" value="GGF32802.1"/>
    <property type="molecule type" value="Genomic_DNA"/>
</dbReference>
<organism evidence="1 2">
    <name type="scientific">Williamsia phyllosphaerae</name>
    <dbReference type="NCBI Taxonomy" id="885042"/>
    <lineage>
        <taxon>Bacteria</taxon>
        <taxon>Bacillati</taxon>
        <taxon>Actinomycetota</taxon>
        <taxon>Actinomycetes</taxon>
        <taxon>Mycobacteriales</taxon>
        <taxon>Nocardiaceae</taxon>
        <taxon>Williamsia</taxon>
    </lineage>
</organism>
<keyword evidence="2" id="KW-1185">Reference proteome</keyword>
<accession>A0ABQ1V227</accession>
<dbReference type="RefSeq" id="WP_229705215.1">
    <property type="nucleotide sequence ID" value="NZ_BMCS01000002.1"/>
</dbReference>
<proteinExistence type="predicted"/>
<dbReference type="Proteomes" id="UP000632454">
    <property type="component" value="Unassembled WGS sequence"/>
</dbReference>
<evidence type="ECO:0000313" key="2">
    <source>
        <dbReference type="Proteomes" id="UP000632454"/>
    </source>
</evidence>
<comment type="caution">
    <text evidence="1">The sequence shown here is derived from an EMBL/GenBank/DDBJ whole genome shotgun (WGS) entry which is preliminary data.</text>
</comment>
<evidence type="ECO:0000313" key="1">
    <source>
        <dbReference type="EMBL" id="GGF32802.1"/>
    </source>
</evidence>
<gene>
    <name evidence="1" type="ORF">GCM10007298_30870</name>
</gene>
<sequence length="180" mass="20391">MTMTTLQDLISEADFREHHRRRIPAPADDVWAALIALDAGQLRITRALMAIRHPRSKEWTKTRNLFSDGPIRILETDQPWYAVGAAIMAPGRPRTPRPVIDSLAEFASFDTHGWTKVLTDFRLREVDGGTELSTETRGCSTDAGSRWRFAAYWAVIRWGSGLIRRDMLATVSRIALEQQS</sequence>
<reference evidence="2" key="1">
    <citation type="journal article" date="2019" name="Int. J. Syst. Evol. Microbiol.">
        <title>The Global Catalogue of Microorganisms (GCM) 10K type strain sequencing project: providing services to taxonomists for standard genome sequencing and annotation.</title>
        <authorList>
            <consortium name="The Broad Institute Genomics Platform"/>
            <consortium name="The Broad Institute Genome Sequencing Center for Infectious Disease"/>
            <person name="Wu L."/>
            <person name="Ma J."/>
        </authorList>
    </citation>
    <scope>NUCLEOTIDE SEQUENCE [LARGE SCALE GENOMIC DNA]</scope>
    <source>
        <strain evidence="2">CCM 7855</strain>
    </source>
</reference>
<protein>
    <submittedName>
        <fullName evidence="1">Uncharacterized protein</fullName>
    </submittedName>
</protein>
<name>A0ABQ1V227_9NOCA</name>